<comment type="caution">
    <text evidence="2">The sequence shown here is derived from an EMBL/GenBank/DDBJ whole genome shotgun (WGS) entry which is preliminary data.</text>
</comment>
<accession>A0ABS4IWB2</accession>
<reference evidence="2 3" key="1">
    <citation type="submission" date="2021-03" db="EMBL/GenBank/DDBJ databases">
        <title>Genomic Encyclopedia of Type Strains, Phase IV (KMG-IV): sequencing the most valuable type-strain genomes for metagenomic binning, comparative biology and taxonomic classification.</title>
        <authorList>
            <person name="Goeker M."/>
        </authorList>
    </citation>
    <scope>NUCLEOTIDE SEQUENCE [LARGE SCALE GENOMIC DNA]</scope>
    <source>
        <strain evidence="2 3">DSM 26048</strain>
    </source>
</reference>
<gene>
    <name evidence="2" type="ORF">J2Z66_003405</name>
</gene>
<name>A0ABS4IWB2_9BACL</name>
<feature type="region of interest" description="Disordered" evidence="1">
    <location>
        <begin position="1"/>
        <end position="76"/>
    </location>
</feature>
<evidence type="ECO:0000313" key="2">
    <source>
        <dbReference type="EMBL" id="MBP1991798.1"/>
    </source>
</evidence>
<evidence type="ECO:0000313" key="3">
    <source>
        <dbReference type="Proteomes" id="UP001519287"/>
    </source>
</evidence>
<dbReference type="Proteomes" id="UP001519287">
    <property type="component" value="Unassembled WGS sequence"/>
</dbReference>
<organism evidence="2 3">
    <name type="scientific">Paenibacillus eucommiae</name>
    <dbReference type="NCBI Taxonomy" id="1355755"/>
    <lineage>
        <taxon>Bacteria</taxon>
        <taxon>Bacillati</taxon>
        <taxon>Bacillota</taxon>
        <taxon>Bacilli</taxon>
        <taxon>Bacillales</taxon>
        <taxon>Paenibacillaceae</taxon>
        <taxon>Paenibacillus</taxon>
    </lineage>
</organism>
<proteinExistence type="predicted"/>
<sequence length="76" mass="8364">MEGRPRPPLKICSNPHIDSVKGNKSLTAAGAHSHSLRNAPKSRKRTSKDAARRLPFTPELVSQVPPQHAAHIQDRL</sequence>
<keyword evidence="3" id="KW-1185">Reference proteome</keyword>
<dbReference type="EMBL" id="JAGGLB010000010">
    <property type="protein sequence ID" value="MBP1991798.1"/>
    <property type="molecule type" value="Genomic_DNA"/>
</dbReference>
<evidence type="ECO:0000256" key="1">
    <source>
        <dbReference type="SAM" id="MobiDB-lite"/>
    </source>
</evidence>
<protein>
    <submittedName>
        <fullName evidence="2">Uncharacterized protein</fullName>
    </submittedName>
</protein>